<name>A0ABD3QRF1_9STRA</name>
<keyword evidence="4" id="KW-1185">Reference proteome</keyword>
<dbReference type="EMBL" id="JALLAZ020000137">
    <property type="protein sequence ID" value="KAL3802723.1"/>
    <property type="molecule type" value="Genomic_DNA"/>
</dbReference>
<evidence type="ECO:0000313" key="4">
    <source>
        <dbReference type="Proteomes" id="UP001530315"/>
    </source>
</evidence>
<feature type="domain" description="Legume lectin" evidence="2">
    <location>
        <begin position="22"/>
        <end position="77"/>
    </location>
</feature>
<reference evidence="3 4" key="1">
    <citation type="submission" date="2024-10" db="EMBL/GenBank/DDBJ databases">
        <title>Updated reference genomes for cyclostephanoid diatoms.</title>
        <authorList>
            <person name="Roberts W.R."/>
            <person name="Alverson A.J."/>
        </authorList>
    </citation>
    <scope>NUCLEOTIDE SEQUENCE [LARGE SCALE GENOMIC DNA]</scope>
    <source>
        <strain evidence="3 4">AJA276-08</strain>
    </source>
</reference>
<dbReference type="AlphaFoldDB" id="A0ABD3QRF1"/>
<dbReference type="InterPro" id="IPR013320">
    <property type="entry name" value="ConA-like_dom_sf"/>
</dbReference>
<protein>
    <recommendedName>
        <fullName evidence="2">Legume lectin domain-containing protein</fullName>
    </recommendedName>
</protein>
<dbReference type="Proteomes" id="UP001530315">
    <property type="component" value="Unassembled WGS sequence"/>
</dbReference>
<proteinExistence type="predicted"/>
<dbReference type="GO" id="GO:0030246">
    <property type="term" value="F:carbohydrate binding"/>
    <property type="evidence" value="ECO:0007669"/>
    <property type="project" value="UniProtKB-KW"/>
</dbReference>
<sequence>MTANENLIPYLKDNGEGRRLGTLAVFVDQGIKEDRPLLAIPVNLSLILNLPDSLAYVGFTASTGRKWQKNEIHRWEWCRIEC</sequence>
<accession>A0ABD3QRF1</accession>
<organism evidence="3 4">
    <name type="scientific">Stephanodiscus triporus</name>
    <dbReference type="NCBI Taxonomy" id="2934178"/>
    <lineage>
        <taxon>Eukaryota</taxon>
        <taxon>Sar</taxon>
        <taxon>Stramenopiles</taxon>
        <taxon>Ochrophyta</taxon>
        <taxon>Bacillariophyta</taxon>
        <taxon>Coscinodiscophyceae</taxon>
        <taxon>Thalassiosirophycidae</taxon>
        <taxon>Stephanodiscales</taxon>
        <taxon>Stephanodiscaceae</taxon>
        <taxon>Stephanodiscus</taxon>
    </lineage>
</organism>
<keyword evidence="1" id="KW-0430">Lectin</keyword>
<evidence type="ECO:0000313" key="3">
    <source>
        <dbReference type="EMBL" id="KAL3802723.1"/>
    </source>
</evidence>
<evidence type="ECO:0000256" key="1">
    <source>
        <dbReference type="ARBA" id="ARBA00022734"/>
    </source>
</evidence>
<dbReference type="Gene3D" id="2.60.120.200">
    <property type="match status" value="1"/>
</dbReference>
<comment type="caution">
    <text evidence="3">The sequence shown here is derived from an EMBL/GenBank/DDBJ whole genome shotgun (WGS) entry which is preliminary data.</text>
</comment>
<dbReference type="Pfam" id="PF00139">
    <property type="entry name" value="Lectin_legB"/>
    <property type="match status" value="1"/>
</dbReference>
<dbReference type="InterPro" id="IPR001220">
    <property type="entry name" value="Legume_lectin_dom"/>
</dbReference>
<dbReference type="SUPFAM" id="SSF49899">
    <property type="entry name" value="Concanavalin A-like lectins/glucanases"/>
    <property type="match status" value="1"/>
</dbReference>
<gene>
    <name evidence="3" type="ORF">ACHAW5_000975</name>
</gene>
<evidence type="ECO:0000259" key="2">
    <source>
        <dbReference type="Pfam" id="PF00139"/>
    </source>
</evidence>